<dbReference type="PATRIC" id="fig|1202724.3.peg.770"/>
<dbReference type="OrthoDB" id="1362720at2"/>
<evidence type="ECO:0000313" key="2">
    <source>
        <dbReference type="Proteomes" id="UP000037755"/>
    </source>
</evidence>
<keyword evidence="2" id="KW-1185">Reference proteome</keyword>
<dbReference type="RefSeq" id="WP_054406315.1">
    <property type="nucleotide sequence ID" value="NZ_FOYA01000006.1"/>
</dbReference>
<evidence type="ECO:0008006" key="3">
    <source>
        <dbReference type="Google" id="ProtNLM"/>
    </source>
</evidence>
<dbReference type="AlphaFoldDB" id="A0A0M9VH80"/>
<dbReference type="EMBL" id="LIYD01000005">
    <property type="protein sequence ID" value="KOS05246.1"/>
    <property type="molecule type" value="Genomic_DNA"/>
</dbReference>
<dbReference type="Proteomes" id="UP000037755">
    <property type="component" value="Unassembled WGS sequence"/>
</dbReference>
<name>A0A0M9VH80_9FLAO</name>
<protein>
    <recommendedName>
        <fullName evidence="3">MobA-like NTP transferase domain-containing protein</fullName>
    </recommendedName>
</protein>
<gene>
    <name evidence="1" type="ORF">AM493_03745</name>
</gene>
<evidence type="ECO:0000313" key="1">
    <source>
        <dbReference type="EMBL" id="KOS05246.1"/>
    </source>
</evidence>
<organism evidence="1 2">
    <name type="scientific">Flavobacterium akiainvivens</name>
    <dbReference type="NCBI Taxonomy" id="1202724"/>
    <lineage>
        <taxon>Bacteria</taxon>
        <taxon>Pseudomonadati</taxon>
        <taxon>Bacteroidota</taxon>
        <taxon>Flavobacteriia</taxon>
        <taxon>Flavobacteriales</taxon>
        <taxon>Flavobacteriaceae</taxon>
        <taxon>Flavobacterium</taxon>
    </lineage>
</organism>
<accession>A0A0M9VH80</accession>
<proteinExistence type="predicted"/>
<comment type="caution">
    <text evidence="1">The sequence shown here is derived from an EMBL/GenBank/DDBJ whole genome shotgun (WGS) entry which is preliminary data.</text>
</comment>
<sequence>MQPEPLATTLLLIPGGSELSLPQNTGRFKTALTEAVSQKSALIIMLADNPLIPEDVLHTISKYKNVLLIESAAIATEDDVWREAAAMLSDNHLPQMVSNGFDYQVVQMQLVDVVYEDYEIISKYL</sequence>
<reference evidence="1 2" key="1">
    <citation type="submission" date="2015-08" db="EMBL/GenBank/DDBJ databases">
        <title>Whole genome sequence of Flavobacterium akiainvivens IK-1T, from decaying Wikstroemia oahuensis, an endemic Hawaiian shrub.</title>
        <authorList>
            <person name="Wan X."/>
            <person name="Hou S."/>
            <person name="Saito J."/>
            <person name="Donachie S."/>
        </authorList>
    </citation>
    <scope>NUCLEOTIDE SEQUENCE [LARGE SCALE GENOMIC DNA]</scope>
    <source>
        <strain evidence="1 2">IK-1</strain>
    </source>
</reference>